<evidence type="ECO:0000256" key="1">
    <source>
        <dbReference type="SAM" id="SignalP"/>
    </source>
</evidence>
<keyword evidence="1" id="KW-0732">Signal</keyword>
<dbReference type="Proteomes" id="UP001642487">
    <property type="component" value="Chromosome 3"/>
</dbReference>
<keyword evidence="3" id="KW-1185">Reference proteome</keyword>
<sequence length="240" mass="26915">MIQIVLMLQLTIMMRNSLITLKPVSCNTDIVIEDGGDTGSNFVRDDMVNRMVPFSMQNTNIVNRLQLKDRLQPNVVSAPENIDELRQLKVAKPVSDNVGGPYRVARDNNNEGDLKVETVRSPQSQVPGQEDIISSELQVFNVMEHNDIPHGSGSNKEKLDEMTIKSQDVSMMEQDDTPHACGSGKDKMDGLTKIYEVSRVAVKGMEEQWEANRLAMKEEPMELEDPPVPVVSRVEHKSIK</sequence>
<proteinExistence type="predicted"/>
<dbReference type="EMBL" id="OZ021737">
    <property type="protein sequence ID" value="CAK9317775.1"/>
    <property type="molecule type" value="Genomic_DNA"/>
</dbReference>
<gene>
    <name evidence="2" type="ORF">CITCOLO1_LOCUS9724</name>
</gene>
<evidence type="ECO:0000313" key="3">
    <source>
        <dbReference type="Proteomes" id="UP001642487"/>
    </source>
</evidence>
<evidence type="ECO:0000313" key="2">
    <source>
        <dbReference type="EMBL" id="CAK9317775.1"/>
    </source>
</evidence>
<protein>
    <submittedName>
        <fullName evidence="2">Uncharacterized protein</fullName>
    </submittedName>
</protein>
<reference evidence="2 3" key="1">
    <citation type="submission" date="2024-03" db="EMBL/GenBank/DDBJ databases">
        <authorList>
            <person name="Gkanogiannis A."/>
            <person name="Becerra Lopez-Lavalle L."/>
        </authorList>
    </citation>
    <scope>NUCLEOTIDE SEQUENCE [LARGE SCALE GENOMIC DNA]</scope>
</reference>
<feature type="signal peptide" evidence="1">
    <location>
        <begin position="1"/>
        <end position="17"/>
    </location>
</feature>
<feature type="chain" id="PRO_5045198055" evidence="1">
    <location>
        <begin position="18"/>
        <end position="240"/>
    </location>
</feature>
<accession>A0ABP0YBB7</accession>
<name>A0ABP0YBB7_9ROSI</name>
<organism evidence="2 3">
    <name type="scientific">Citrullus colocynthis</name>
    <name type="common">colocynth</name>
    <dbReference type="NCBI Taxonomy" id="252529"/>
    <lineage>
        <taxon>Eukaryota</taxon>
        <taxon>Viridiplantae</taxon>
        <taxon>Streptophyta</taxon>
        <taxon>Embryophyta</taxon>
        <taxon>Tracheophyta</taxon>
        <taxon>Spermatophyta</taxon>
        <taxon>Magnoliopsida</taxon>
        <taxon>eudicotyledons</taxon>
        <taxon>Gunneridae</taxon>
        <taxon>Pentapetalae</taxon>
        <taxon>rosids</taxon>
        <taxon>fabids</taxon>
        <taxon>Cucurbitales</taxon>
        <taxon>Cucurbitaceae</taxon>
        <taxon>Benincaseae</taxon>
        <taxon>Citrullus</taxon>
    </lineage>
</organism>